<evidence type="ECO:0000313" key="6">
    <source>
        <dbReference type="EMBL" id="KAJ4458980.1"/>
    </source>
</evidence>
<evidence type="ECO:0000256" key="1">
    <source>
        <dbReference type="ARBA" id="ARBA00006438"/>
    </source>
</evidence>
<comment type="caution">
    <text evidence="6">The sequence shown here is derived from an EMBL/GenBank/DDBJ whole genome shotgun (WGS) entry which is preliminary data.</text>
</comment>
<dbReference type="EMBL" id="JAPMOS010000023">
    <property type="protein sequence ID" value="KAJ4458980.1"/>
    <property type="molecule type" value="Genomic_DNA"/>
</dbReference>
<comment type="similarity">
    <text evidence="1">Belongs to the CCDC22 family.</text>
</comment>
<feature type="coiled-coil region" evidence="2">
    <location>
        <begin position="530"/>
        <end position="576"/>
    </location>
</feature>
<organism evidence="6 7">
    <name type="scientific">Paratrimastix pyriformis</name>
    <dbReference type="NCBI Taxonomy" id="342808"/>
    <lineage>
        <taxon>Eukaryota</taxon>
        <taxon>Metamonada</taxon>
        <taxon>Preaxostyla</taxon>
        <taxon>Paratrimastigidae</taxon>
        <taxon>Paratrimastix</taxon>
    </lineage>
</organism>
<feature type="region of interest" description="Disordered" evidence="3">
    <location>
        <begin position="267"/>
        <end position="290"/>
    </location>
</feature>
<reference evidence="6" key="1">
    <citation type="journal article" date="2022" name="bioRxiv">
        <title>Genomics of Preaxostyla Flagellates Illuminates Evolutionary Transitions and the Path Towards Mitochondrial Loss.</title>
        <authorList>
            <person name="Novak L.V.F."/>
            <person name="Treitli S.C."/>
            <person name="Pyrih J."/>
            <person name="Halakuc P."/>
            <person name="Pipaliya S.V."/>
            <person name="Vacek V."/>
            <person name="Brzon O."/>
            <person name="Soukal P."/>
            <person name="Eme L."/>
            <person name="Dacks J.B."/>
            <person name="Karnkowska A."/>
            <person name="Elias M."/>
            <person name="Hampl V."/>
        </authorList>
    </citation>
    <scope>NUCLEOTIDE SEQUENCE</scope>
    <source>
        <strain evidence="6">RCP-MX</strain>
    </source>
</reference>
<keyword evidence="7" id="KW-1185">Reference proteome</keyword>
<protein>
    <recommendedName>
        <fullName evidence="8">Coiled-coil domain-containing protein 22 homolog</fullName>
    </recommendedName>
</protein>
<accession>A0ABQ8UIC3</accession>
<evidence type="ECO:0000259" key="5">
    <source>
        <dbReference type="Pfam" id="PF21674"/>
    </source>
</evidence>
<dbReference type="InterPro" id="IPR008530">
    <property type="entry name" value="CCDC22"/>
</dbReference>
<dbReference type="InterPro" id="IPR048348">
    <property type="entry name" value="CCDC22_CC"/>
</dbReference>
<proteinExistence type="inferred from homology"/>
<dbReference type="PANTHER" id="PTHR15668:SF4">
    <property type="entry name" value="COILED-COIL DOMAIN-CONTAINING PROTEIN 22"/>
    <property type="match status" value="1"/>
</dbReference>
<feature type="domain" description="CCDC22 coiled-coil" evidence="4">
    <location>
        <begin position="234"/>
        <end position="550"/>
    </location>
</feature>
<dbReference type="Pfam" id="PF05667">
    <property type="entry name" value="CCDC22_CC"/>
    <property type="match status" value="1"/>
</dbReference>
<evidence type="ECO:0000259" key="4">
    <source>
        <dbReference type="Pfam" id="PF05667"/>
    </source>
</evidence>
<sequence>MEDADAIVLLSLRSVGCQLESNITSLGQFRTEQIITCCARALNIIMPEQEFPTANVNSLPKAAVFRICSNMATAIKKLGFAGDLGYHNFLYPNESDVRNMFLFLVEKLPKSDGEEEAGAIFHQGPTAYNAMIDSLEEAKKNAYWFLPLFQTQYHVPLRDRRYQQAFRDMAQLAYDPATRARARAAEAAYWKQVNADKKDGSSGFSAATPLGAADHIAALPGAAALAALGSGLTSTSASGGADAAAGAFGRTIKFRSDEGDQQYAQLAGEAQATAAEQAAREEGEKQTREEQIAAQQAAIHQAMADIEQADAQAEALVKQAEEAEQSLAGATPEQDGLARQVLIRQRIADMLPQAETSFKELQALSMQSMERIHTLGSEWEEHRGPLVARYRELAAQVAASKAAGVTLSEQIEGLRTEIKGLIAEGRARQQTLRSLKEEAERLGKSANRSTYIKRIGEIHRNLHRQRTDIDKMEMNTLSESLARLFSECDETIFKAARDPKAKDDFAKQVYKFLVALHQGWAKISEHRAALGKYTNQCRDLDNRIQVEQQRSAPQAIEKLEGDLTMMRQENETLKAQLLAQATA</sequence>
<feature type="compositionally biased region" description="Basic and acidic residues" evidence="3">
    <location>
        <begin position="278"/>
        <end position="290"/>
    </location>
</feature>
<feature type="compositionally biased region" description="Low complexity" evidence="3">
    <location>
        <begin position="267"/>
        <end position="277"/>
    </location>
</feature>
<evidence type="ECO:0000256" key="3">
    <source>
        <dbReference type="SAM" id="MobiDB-lite"/>
    </source>
</evidence>
<keyword evidence="2" id="KW-0175">Coiled coil</keyword>
<feature type="domain" description="CCDC22 N-terminal" evidence="5">
    <location>
        <begin position="1"/>
        <end position="109"/>
    </location>
</feature>
<evidence type="ECO:0000313" key="7">
    <source>
        <dbReference type="Proteomes" id="UP001141327"/>
    </source>
</evidence>
<name>A0ABQ8UIC3_9EUKA</name>
<gene>
    <name evidence="6" type="ORF">PAPYR_5025</name>
</gene>
<evidence type="ECO:0000256" key="2">
    <source>
        <dbReference type="SAM" id="Coils"/>
    </source>
</evidence>
<feature type="coiled-coil region" evidence="2">
    <location>
        <begin position="292"/>
        <end position="326"/>
    </location>
</feature>
<dbReference type="Proteomes" id="UP001141327">
    <property type="component" value="Unassembled WGS sequence"/>
</dbReference>
<dbReference type="InterPro" id="IPR048349">
    <property type="entry name" value="CCDC22_N"/>
</dbReference>
<evidence type="ECO:0008006" key="8">
    <source>
        <dbReference type="Google" id="ProtNLM"/>
    </source>
</evidence>
<dbReference type="PANTHER" id="PTHR15668">
    <property type="entry name" value="JM1 PROTEIN"/>
    <property type="match status" value="1"/>
</dbReference>
<dbReference type="Pfam" id="PF21674">
    <property type="entry name" value="CCDC22_N"/>
    <property type="match status" value="1"/>
</dbReference>